<dbReference type="PRINTS" id="PR00845">
    <property type="entry name" value="GLHYDRLASE52"/>
</dbReference>
<sequence>MSKTFFNAHHSPIGAFASFTLGFPGAKGGLGLELDGPANQNVYIGLQARDESYFEALPFFAAAEEDESKRYSVEQQGEQPQSTQLVRPFAQGQITREFDVAIDSWRAGDLSFSIYSPARLLPDPAIAGADEVKRAILPAVFAELSIDNREGTSLRRAFFGFQGSDPYSSMRRLDVATGGEIVGIGQGRILGIVGKGEGLRSAQHFGMEEILSRPPEQWGFGLGSCAALIMDVPAGECRTYQFALCFHRAGIVTANLDTSYYYTRFFPTLEAVASYALEHIDELIASCREDNRFLSQTKLSADQRFMLAHAIHSYYGSTQLLEQDGKPLWVVNEGEYRMMNTFDLTADQLFYELRFSPWTVRNVLDLYVERYSYEDRVHFPGEGMEYPGGISFTHDMGIGNTFSPAHYSSYEQPLIDGCFSYMTTEQLLNWICCATTYVALTGDQEWLQSRMATLIACFNSLLNRDDPEPERRNGLMGLDSIRAMGKGEITTYDSLDTSLGQARNNIYIASKTWAAYVQLERLFVEHGMQDPAQTAGLQAERCANTVADHLTSDGYIPAVFEDGNTSRIIPAIEGLIFPYVTGNREVLKADGRFGAYIRALATHLETVLQPGTCLFPDGGWKLSSTSDNSWLSKIYLCQYVARQIFQVPHDEHMAVADAAHVHWLTRPESAYYAWSDQIVAGIARASLYYPRGVSAILWLDE</sequence>
<gene>
    <name evidence="1" type="ORF">KSX_61360</name>
</gene>
<comment type="caution">
    <text evidence="1">The sequence shown here is derived from an EMBL/GenBank/DDBJ whole genome shotgun (WGS) entry which is preliminary data.</text>
</comment>
<dbReference type="AlphaFoldDB" id="A0A8J3I8Z3"/>
<name>A0A8J3I8Z3_9CHLR</name>
<dbReference type="Gene3D" id="1.50.10.10">
    <property type="match status" value="1"/>
</dbReference>
<evidence type="ECO:0000313" key="2">
    <source>
        <dbReference type="Proteomes" id="UP000612362"/>
    </source>
</evidence>
<organism evidence="1 2">
    <name type="scientific">Ktedonospora formicarum</name>
    <dbReference type="NCBI Taxonomy" id="2778364"/>
    <lineage>
        <taxon>Bacteria</taxon>
        <taxon>Bacillati</taxon>
        <taxon>Chloroflexota</taxon>
        <taxon>Ktedonobacteria</taxon>
        <taxon>Ktedonobacterales</taxon>
        <taxon>Ktedonobacteraceae</taxon>
        <taxon>Ktedonospora</taxon>
    </lineage>
</organism>
<dbReference type="Proteomes" id="UP000612362">
    <property type="component" value="Unassembled WGS sequence"/>
</dbReference>
<reference evidence="1" key="1">
    <citation type="submission" date="2020-10" db="EMBL/GenBank/DDBJ databases">
        <title>Taxonomic study of unclassified bacteria belonging to the class Ktedonobacteria.</title>
        <authorList>
            <person name="Yabe S."/>
            <person name="Wang C.M."/>
            <person name="Zheng Y."/>
            <person name="Sakai Y."/>
            <person name="Cavaletti L."/>
            <person name="Monciardini P."/>
            <person name="Donadio S."/>
        </authorList>
    </citation>
    <scope>NUCLEOTIDE SEQUENCE</scope>
    <source>
        <strain evidence="1">SOSP1-1</strain>
    </source>
</reference>
<dbReference type="Pfam" id="PF03512">
    <property type="entry name" value="Glyco_hydro_52"/>
    <property type="match status" value="1"/>
</dbReference>
<protein>
    <recommendedName>
        <fullName evidence="3">Beta-xylosidase</fullName>
    </recommendedName>
</protein>
<proteinExistence type="predicted"/>
<keyword evidence="2" id="KW-1185">Reference proteome</keyword>
<dbReference type="InterPro" id="IPR008928">
    <property type="entry name" value="6-hairpin_glycosidase_sf"/>
</dbReference>
<dbReference type="EMBL" id="BNJF01000003">
    <property type="protein sequence ID" value="GHO47973.1"/>
    <property type="molecule type" value="Genomic_DNA"/>
</dbReference>
<dbReference type="RefSeq" id="WP_220197191.1">
    <property type="nucleotide sequence ID" value="NZ_BNJF01000003.1"/>
</dbReference>
<dbReference type="GO" id="GO:0005975">
    <property type="term" value="P:carbohydrate metabolic process"/>
    <property type="evidence" value="ECO:0007669"/>
    <property type="project" value="InterPro"/>
</dbReference>
<dbReference type="GO" id="GO:0009044">
    <property type="term" value="F:xylan 1,4-beta-xylosidase activity"/>
    <property type="evidence" value="ECO:0007669"/>
    <property type="project" value="InterPro"/>
</dbReference>
<dbReference type="SUPFAM" id="SSF48208">
    <property type="entry name" value="Six-hairpin glycosidases"/>
    <property type="match status" value="1"/>
</dbReference>
<dbReference type="InterPro" id="IPR000852">
    <property type="entry name" value="Glyco_hydro_52"/>
</dbReference>
<evidence type="ECO:0008006" key="3">
    <source>
        <dbReference type="Google" id="ProtNLM"/>
    </source>
</evidence>
<evidence type="ECO:0000313" key="1">
    <source>
        <dbReference type="EMBL" id="GHO47973.1"/>
    </source>
</evidence>
<dbReference type="InterPro" id="IPR012341">
    <property type="entry name" value="6hp_glycosidase-like_sf"/>
</dbReference>
<accession>A0A8J3I8Z3</accession>